<proteinExistence type="predicted"/>
<protein>
    <submittedName>
        <fullName evidence="2">Uncharacterized protein</fullName>
    </submittedName>
</protein>
<feature type="region of interest" description="Disordered" evidence="1">
    <location>
        <begin position="104"/>
        <end position="157"/>
    </location>
</feature>
<feature type="compositionally biased region" description="Basic and acidic residues" evidence="1">
    <location>
        <begin position="116"/>
        <end position="130"/>
    </location>
</feature>
<dbReference type="EMBL" id="JAPFRF010000012">
    <property type="protein sequence ID" value="KAJ7313199.1"/>
    <property type="molecule type" value="Genomic_DNA"/>
</dbReference>
<name>A0A9Q1AUX1_9SAUR</name>
<feature type="compositionally biased region" description="Basic and acidic residues" evidence="1">
    <location>
        <begin position="147"/>
        <end position="157"/>
    </location>
</feature>
<feature type="region of interest" description="Disordered" evidence="1">
    <location>
        <begin position="1"/>
        <end position="63"/>
    </location>
</feature>
<sequence>MFASSSRGGPAPAGRGAAGGGGGKFSVDDLYGLPKKSKGSRGESVRRKNPPAQGSQVGRDGPEVTAAQMLEVARRLIEKRRVESYLLEAGLGIEELETNRTAMRYSQSSGFQGENWKTERTGTGEERKETGPISAFKTQSRGQFESCHQEKSGVSRQ</sequence>
<dbReference type="OrthoDB" id="10581982at2759"/>
<reference evidence="2" key="1">
    <citation type="journal article" date="2023" name="DNA Res.">
        <title>Chromosome-level genome assembly of Phrynocephalus forsythii using third-generation DNA sequencing and Hi-C analysis.</title>
        <authorList>
            <person name="Qi Y."/>
            <person name="Zhao W."/>
            <person name="Zhao Y."/>
            <person name="Niu C."/>
            <person name="Cao S."/>
            <person name="Zhang Y."/>
        </authorList>
    </citation>
    <scope>NUCLEOTIDE SEQUENCE</scope>
    <source>
        <tissue evidence="2">Muscle</tissue>
    </source>
</reference>
<evidence type="ECO:0000313" key="3">
    <source>
        <dbReference type="Proteomes" id="UP001142489"/>
    </source>
</evidence>
<gene>
    <name evidence="2" type="ORF">JRQ81_004475</name>
</gene>
<accession>A0A9Q1AUX1</accession>
<comment type="caution">
    <text evidence="2">The sequence shown here is derived from an EMBL/GenBank/DDBJ whole genome shotgun (WGS) entry which is preliminary data.</text>
</comment>
<evidence type="ECO:0000313" key="2">
    <source>
        <dbReference type="EMBL" id="KAJ7313199.1"/>
    </source>
</evidence>
<keyword evidence="3" id="KW-1185">Reference proteome</keyword>
<organism evidence="2 3">
    <name type="scientific">Phrynocephalus forsythii</name>
    <dbReference type="NCBI Taxonomy" id="171643"/>
    <lineage>
        <taxon>Eukaryota</taxon>
        <taxon>Metazoa</taxon>
        <taxon>Chordata</taxon>
        <taxon>Craniata</taxon>
        <taxon>Vertebrata</taxon>
        <taxon>Euteleostomi</taxon>
        <taxon>Lepidosauria</taxon>
        <taxon>Squamata</taxon>
        <taxon>Bifurcata</taxon>
        <taxon>Unidentata</taxon>
        <taxon>Episquamata</taxon>
        <taxon>Toxicofera</taxon>
        <taxon>Iguania</taxon>
        <taxon>Acrodonta</taxon>
        <taxon>Agamidae</taxon>
        <taxon>Agaminae</taxon>
        <taxon>Phrynocephalus</taxon>
    </lineage>
</organism>
<dbReference type="AlphaFoldDB" id="A0A9Q1AUX1"/>
<feature type="compositionally biased region" description="Low complexity" evidence="1">
    <location>
        <begin position="1"/>
        <end position="15"/>
    </location>
</feature>
<evidence type="ECO:0000256" key="1">
    <source>
        <dbReference type="SAM" id="MobiDB-lite"/>
    </source>
</evidence>
<dbReference type="Proteomes" id="UP001142489">
    <property type="component" value="Unassembled WGS sequence"/>
</dbReference>